<dbReference type="GO" id="GO:0005886">
    <property type="term" value="C:plasma membrane"/>
    <property type="evidence" value="ECO:0007669"/>
    <property type="project" value="UniProtKB-SubCell"/>
</dbReference>
<sequence length="443" mass="47812">MPTIPRVWLVAGGGWIGRAVQVAAQLATVRILTDGLGTVGYGAFAVLSSLAGWFALSDFSIAVTLQNYISERRAAELETDDLVFTAATLSLGAALLFAVVLLLAGPWLSNLLLDEFAVLSRSERTLAFYAIAFPSIGTALGGMAYKIWFAQHRGYLSNLLPAAGTVLGTVAVWLFMRSSPQQPLASTLFLYYAASALIPVLALTGIVLAAARHRFATDLLRPLLRRAARFWIFGVLAAAVLQVDYIIMAQVLQAADIVVYNVASKIFQLVFFVYNALLFALWPVCSEAIARGEWARVFALLRRNLVIGIAFTVLCGVGVGVLNGTIVSIVAPTLAEPLPMLVVILLTIYVAVRVWSDTFGMVLQSMNDLTPLLIALPIQAVLSAALQTLGASVAGLPGMIAGLTACFVLTVAWYLPWRCIRYARERTTIETERHAPFDLHPDV</sequence>
<keyword evidence="2" id="KW-1003">Cell membrane</keyword>
<protein>
    <submittedName>
        <fullName evidence="7">Membrane protein involved in the export of O-antigen and teichoic acid</fullName>
    </submittedName>
</protein>
<accession>A0A285QGH4</accession>
<evidence type="ECO:0000256" key="5">
    <source>
        <dbReference type="ARBA" id="ARBA00023136"/>
    </source>
</evidence>
<feature type="transmembrane region" description="Helical" evidence="6">
    <location>
        <begin position="266"/>
        <end position="284"/>
    </location>
</feature>
<proteinExistence type="predicted"/>
<comment type="subcellular location">
    <subcellularLocation>
        <location evidence="1">Cell membrane</location>
        <topology evidence="1">Multi-pass membrane protein</topology>
    </subcellularLocation>
</comment>
<feature type="transmembrane region" description="Helical" evidence="6">
    <location>
        <begin position="395"/>
        <end position="416"/>
    </location>
</feature>
<dbReference type="PANTHER" id="PTHR30250:SF11">
    <property type="entry name" value="O-ANTIGEN TRANSPORTER-RELATED"/>
    <property type="match status" value="1"/>
</dbReference>
<keyword evidence="3 6" id="KW-0812">Transmembrane</keyword>
<keyword evidence="5 6" id="KW-0472">Membrane</keyword>
<dbReference type="EMBL" id="OBMI01000001">
    <property type="protein sequence ID" value="SOB80574.1"/>
    <property type="molecule type" value="Genomic_DNA"/>
</dbReference>
<gene>
    <name evidence="7" type="ORF">SAMN06297144_1129</name>
</gene>
<dbReference type="Proteomes" id="UP000219494">
    <property type="component" value="Unassembled WGS sequence"/>
</dbReference>
<feature type="transmembrane region" description="Helical" evidence="6">
    <location>
        <begin position="305"/>
        <end position="331"/>
    </location>
</feature>
<dbReference type="CDD" id="cd12082">
    <property type="entry name" value="MATE_like"/>
    <property type="match status" value="1"/>
</dbReference>
<evidence type="ECO:0000256" key="6">
    <source>
        <dbReference type="SAM" id="Phobius"/>
    </source>
</evidence>
<feature type="transmembrane region" description="Helical" evidence="6">
    <location>
        <begin position="230"/>
        <end position="254"/>
    </location>
</feature>
<dbReference type="PANTHER" id="PTHR30250">
    <property type="entry name" value="PST FAMILY PREDICTED COLANIC ACID TRANSPORTER"/>
    <property type="match status" value="1"/>
</dbReference>
<dbReference type="InterPro" id="IPR050833">
    <property type="entry name" value="Poly_Biosynth_Transport"/>
</dbReference>
<feature type="transmembrane region" description="Helical" evidence="6">
    <location>
        <begin position="127"/>
        <end position="148"/>
    </location>
</feature>
<evidence type="ECO:0000256" key="1">
    <source>
        <dbReference type="ARBA" id="ARBA00004651"/>
    </source>
</evidence>
<evidence type="ECO:0000256" key="4">
    <source>
        <dbReference type="ARBA" id="ARBA00022989"/>
    </source>
</evidence>
<feature type="transmembrane region" description="Helical" evidence="6">
    <location>
        <begin position="155"/>
        <end position="176"/>
    </location>
</feature>
<feature type="transmembrane region" description="Helical" evidence="6">
    <location>
        <begin position="188"/>
        <end position="210"/>
    </location>
</feature>
<evidence type="ECO:0000256" key="3">
    <source>
        <dbReference type="ARBA" id="ARBA00022692"/>
    </source>
</evidence>
<feature type="transmembrane region" description="Helical" evidence="6">
    <location>
        <begin position="40"/>
        <end position="61"/>
    </location>
</feature>
<feature type="transmembrane region" description="Helical" evidence="6">
    <location>
        <begin position="82"/>
        <end position="107"/>
    </location>
</feature>
<keyword evidence="8" id="KW-1185">Reference proteome</keyword>
<reference evidence="7 8" key="1">
    <citation type="submission" date="2017-07" db="EMBL/GenBank/DDBJ databases">
        <authorList>
            <person name="Sun Z.S."/>
            <person name="Albrecht U."/>
            <person name="Echele G."/>
            <person name="Lee C.C."/>
        </authorList>
    </citation>
    <scope>NUCLEOTIDE SEQUENCE [LARGE SCALE GENOMIC DNA]</scope>
    <source>
        <strain evidence="7 8">CGMCC 1.12672</strain>
    </source>
</reference>
<name>A0A285QGH4_9SPHN</name>
<evidence type="ECO:0000313" key="8">
    <source>
        <dbReference type="Proteomes" id="UP000219494"/>
    </source>
</evidence>
<dbReference type="AlphaFoldDB" id="A0A285QGH4"/>
<organism evidence="7 8">
    <name type="scientific">Sphingomonas guangdongensis</name>
    <dbReference type="NCBI Taxonomy" id="1141890"/>
    <lineage>
        <taxon>Bacteria</taxon>
        <taxon>Pseudomonadati</taxon>
        <taxon>Pseudomonadota</taxon>
        <taxon>Alphaproteobacteria</taxon>
        <taxon>Sphingomonadales</taxon>
        <taxon>Sphingomonadaceae</taxon>
        <taxon>Sphingomonas</taxon>
    </lineage>
</organism>
<evidence type="ECO:0000256" key="2">
    <source>
        <dbReference type="ARBA" id="ARBA00022475"/>
    </source>
</evidence>
<feature type="transmembrane region" description="Helical" evidence="6">
    <location>
        <begin position="337"/>
        <end position="356"/>
    </location>
</feature>
<feature type="transmembrane region" description="Helical" evidence="6">
    <location>
        <begin position="368"/>
        <end position="389"/>
    </location>
</feature>
<keyword evidence="4 6" id="KW-1133">Transmembrane helix</keyword>
<evidence type="ECO:0000313" key="7">
    <source>
        <dbReference type="EMBL" id="SOB80574.1"/>
    </source>
</evidence>